<evidence type="ECO:0000259" key="2">
    <source>
        <dbReference type="PROSITE" id="PS50209"/>
    </source>
</evidence>
<dbReference type="Gene3D" id="1.10.533.10">
    <property type="entry name" value="Death Domain, Fas"/>
    <property type="match status" value="1"/>
</dbReference>
<dbReference type="GO" id="GO:0006915">
    <property type="term" value="P:apoptotic process"/>
    <property type="evidence" value="ECO:0007669"/>
    <property type="project" value="InterPro"/>
</dbReference>
<organism evidence="3">
    <name type="scientific">Oncorhynchus mykiss</name>
    <name type="common">Rainbow trout</name>
    <name type="synonym">Salmo gairdneri</name>
    <dbReference type="NCBI Taxonomy" id="8022"/>
    <lineage>
        <taxon>Eukaryota</taxon>
        <taxon>Metazoa</taxon>
        <taxon>Chordata</taxon>
        <taxon>Craniata</taxon>
        <taxon>Vertebrata</taxon>
        <taxon>Euteleostomi</taxon>
        <taxon>Actinopterygii</taxon>
        <taxon>Neopterygii</taxon>
        <taxon>Teleostei</taxon>
        <taxon>Protacanthopterygii</taxon>
        <taxon>Salmoniformes</taxon>
        <taxon>Salmonidae</taxon>
        <taxon>Salmoninae</taxon>
        <taxon>Oncorhynchus</taxon>
    </lineage>
</organism>
<feature type="domain" description="CARD" evidence="2">
    <location>
        <begin position="11"/>
        <end position="70"/>
    </location>
</feature>
<keyword evidence="5" id="KW-1185">Reference proteome</keyword>
<dbReference type="EMBL" id="AJ628345">
    <property type="protein sequence ID" value="CAF31504.1"/>
    <property type="molecule type" value="Genomic_DNA"/>
</dbReference>
<dbReference type="OrthoDB" id="5984934at2759"/>
<dbReference type="GO" id="GO:0032449">
    <property type="term" value="C:CBM complex"/>
    <property type="evidence" value="ECO:0000315"/>
    <property type="project" value="AgBase"/>
</dbReference>
<dbReference type="SUPFAM" id="SSF47986">
    <property type="entry name" value="DEATH domain"/>
    <property type="match status" value="1"/>
</dbReference>
<dbReference type="GO" id="GO:0002250">
    <property type="term" value="P:adaptive immune response"/>
    <property type="evidence" value="ECO:0007669"/>
    <property type="project" value="TreeGrafter"/>
</dbReference>
<dbReference type="GO" id="GO:0051059">
    <property type="term" value="F:NF-kappaB binding"/>
    <property type="evidence" value="ECO:0007669"/>
    <property type="project" value="TreeGrafter"/>
</dbReference>
<dbReference type="FunFam" id="1.10.533.10:FF:000120">
    <property type="entry name" value="B-cell lymphoma/leukemia 10-like"/>
    <property type="match status" value="1"/>
</dbReference>
<protein>
    <submittedName>
        <fullName evidence="3">Putative BCL-10 protein</fullName>
    </submittedName>
</protein>
<dbReference type="GO" id="GO:0005829">
    <property type="term" value="C:cytosol"/>
    <property type="evidence" value="ECO:0007669"/>
    <property type="project" value="TreeGrafter"/>
</dbReference>
<dbReference type="InterPro" id="IPR001315">
    <property type="entry name" value="CARD"/>
</dbReference>
<dbReference type="GO" id="GO:2001238">
    <property type="term" value="P:positive regulation of extrinsic apoptotic signaling pathway"/>
    <property type="evidence" value="ECO:0007669"/>
    <property type="project" value="TreeGrafter"/>
</dbReference>
<gene>
    <name evidence="3" type="primary">bcl10</name>
    <name evidence="4" type="synonym">LOC110498448</name>
</gene>
<evidence type="ECO:0000313" key="5">
    <source>
        <dbReference type="Proteomes" id="UP000694395"/>
    </source>
</evidence>
<evidence type="ECO:0000313" key="4">
    <source>
        <dbReference type="Ensembl" id="ENSOMYP00000013970.2"/>
    </source>
</evidence>
<name>Q2HQX3_ONCMY</name>
<dbReference type="GO" id="GO:1901224">
    <property type="term" value="P:positive regulation of non-canonical NF-kappaB signal transduction"/>
    <property type="evidence" value="ECO:0000314"/>
    <property type="project" value="AgBase"/>
</dbReference>
<accession>A0A8C7NYY5</accession>
<dbReference type="InterPro" id="IPR011029">
    <property type="entry name" value="DEATH-like_dom_sf"/>
</dbReference>
<reference evidence="4" key="3">
    <citation type="submission" date="2025-05" db="UniProtKB">
        <authorList>
            <consortium name="Ensembl"/>
        </authorList>
    </citation>
    <scope>IDENTIFICATION</scope>
</reference>
<reference evidence="3" key="1">
    <citation type="journal article" date="2007" name="J. Immunol.">
        <title>Molecular and functional characterization of IL-15 in rainbow trout Oncorhynchus mykiss: a potent inducer of IFN-gamma expression in spleen leukocytes.</title>
        <authorList>
            <person name="Wang T."/>
            <person name="Holland J.W."/>
            <person name="Carrington A."/>
            <person name="Zou J."/>
            <person name="Secombes C.J."/>
        </authorList>
    </citation>
    <scope>NUCLEOTIDE SEQUENCE</scope>
</reference>
<dbReference type="PANTHER" id="PTHR34920">
    <property type="entry name" value="B-CELL LYMPHOMA/LEUKEMIA 10"/>
    <property type="match status" value="1"/>
</dbReference>
<dbReference type="PROSITE" id="PS50209">
    <property type="entry name" value="CARD"/>
    <property type="match status" value="1"/>
</dbReference>
<dbReference type="Ensembl" id="ENSOMYT00000015464.2">
    <property type="protein sequence ID" value="ENSOMYP00000013970.2"/>
    <property type="gene ID" value="ENSOMYG00000006936.2"/>
</dbReference>
<dbReference type="PANTHER" id="PTHR34920:SF1">
    <property type="entry name" value="B-CELL LYMPHOMA_LEUKEMIA 10"/>
    <property type="match status" value="1"/>
</dbReference>
<evidence type="ECO:0000256" key="1">
    <source>
        <dbReference type="SAM" id="MobiDB-lite"/>
    </source>
</evidence>
<dbReference type="GO" id="GO:0003713">
    <property type="term" value="F:transcription coactivator activity"/>
    <property type="evidence" value="ECO:0007669"/>
    <property type="project" value="TreeGrafter"/>
</dbReference>
<proteinExistence type="predicted"/>
<dbReference type="InterPro" id="IPR033238">
    <property type="entry name" value="BCL10/E10"/>
</dbReference>
<dbReference type="Proteomes" id="UP000694395">
    <property type="component" value="Chromosome 19"/>
</dbReference>
<dbReference type="Pfam" id="PF00619">
    <property type="entry name" value="CARD"/>
    <property type="match status" value="1"/>
</dbReference>
<sequence>MDSWCITDEDMAEVKKEALERLRPYLCEKLVADRHLDYLRSRRVLTRDDAEDICCRVGNSKKTGRMLDYLAENPRGLDYLVESICRVRTKDFVIGKITNEVEVVKMERREAAILSAAGSSSPVCICKERTPFVSLQSGSSEAQSIQTSLSNSEDKWGQNEASFSWSALPEGVSVSSLHSLPKPGEQGAPSVPLEDNEPGTLRV</sequence>
<dbReference type="GO" id="GO:0005884">
    <property type="term" value="C:actin filament"/>
    <property type="evidence" value="ECO:0000314"/>
    <property type="project" value="AgBase"/>
</dbReference>
<reference evidence="4 5" key="2">
    <citation type="submission" date="2020-07" db="EMBL/GenBank/DDBJ databases">
        <title>A long reads based de novo assembly of the rainbow trout Arlee double haploid line genome.</title>
        <authorList>
            <person name="Gao G."/>
            <person name="Palti Y."/>
        </authorList>
    </citation>
    <scope>NUCLEOTIDE SEQUENCE [LARGE SCALE GENOMIC DNA]</scope>
</reference>
<accession>Q2HQX3</accession>
<evidence type="ECO:0000313" key="3">
    <source>
        <dbReference type="EMBL" id="CAF31504.1"/>
    </source>
</evidence>
<dbReference type="GO" id="GO:0019209">
    <property type="term" value="F:kinase activator activity"/>
    <property type="evidence" value="ECO:0007669"/>
    <property type="project" value="TreeGrafter"/>
</dbReference>
<dbReference type="AlphaFoldDB" id="Q2HQX3"/>
<dbReference type="GO" id="GO:0042803">
    <property type="term" value="F:protein homodimerization activity"/>
    <property type="evidence" value="ECO:0000314"/>
    <property type="project" value="AgBase"/>
</dbReference>
<dbReference type="GeneTree" id="ENSGT00940000165852"/>
<dbReference type="GO" id="GO:0043422">
    <property type="term" value="F:protein kinase B binding"/>
    <property type="evidence" value="ECO:0007669"/>
    <property type="project" value="TreeGrafter"/>
</dbReference>
<feature type="region of interest" description="Disordered" evidence="1">
    <location>
        <begin position="175"/>
        <end position="203"/>
    </location>
</feature>